<keyword evidence="4 7" id="KW-0812">Transmembrane</keyword>
<feature type="transmembrane region" description="Helical" evidence="7">
    <location>
        <begin position="394"/>
        <end position="415"/>
    </location>
</feature>
<dbReference type="AlphaFoldDB" id="G7VR93"/>
<feature type="transmembrane region" description="Helical" evidence="7">
    <location>
        <begin position="50"/>
        <end position="69"/>
    </location>
</feature>
<reference evidence="9 10" key="3">
    <citation type="journal article" date="2012" name="J. Bacteriol.">
        <title>Genome Sequence of Paenibacillus terrae HPL-003, a Xylanase-Producing Bacterium Isolated from Soil Found in Forest Residue.</title>
        <authorList>
            <person name="Shin S.H."/>
            <person name="Kim S."/>
            <person name="Kim J.Y."/>
            <person name="Song H.Y."/>
            <person name="Cho S.J."/>
            <person name="Kim D.R."/>
            <person name="Lee K.I."/>
            <person name="Lim H.K."/>
            <person name="Park N.J."/>
            <person name="Hwang I.T."/>
            <person name="Yang K.S."/>
        </authorList>
    </citation>
    <scope>NUCLEOTIDE SEQUENCE [LARGE SCALE GENOMIC DNA]</scope>
    <source>
        <strain evidence="9 10">HPL-003</strain>
    </source>
</reference>
<dbReference type="InterPro" id="IPR005829">
    <property type="entry name" value="Sugar_transporter_CS"/>
</dbReference>
<reference key="2">
    <citation type="submission" date="2011-11" db="EMBL/GenBank/DDBJ databases">
        <authorList>
            <person name="Shin S.H."/>
            <person name="Kim S."/>
            <person name="Kim J.Y."/>
        </authorList>
    </citation>
    <scope>NUCLEOTIDE SEQUENCE</scope>
    <source>
        <strain>HPL-003</strain>
    </source>
</reference>
<feature type="transmembrane region" description="Helical" evidence="7">
    <location>
        <begin position="174"/>
        <end position="194"/>
    </location>
</feature>
<gene>
    <name evidence="9" type="ordered locus">HPL003_26390</name>
</gene>
<dbReference type="STRING" id="985665.HPL003_26390"/>
<keyword evidence="6 7" id="KW-0472">Membrane</keyword>
<dbReference type="PANTHER" id="PTHR23517">
    <property type="entry name" value="RESISTANCE PROTEIN MDTM, PUTATIVE-RELATED-RELATED"/>
    <property type="match status" value="1"/>
</dbReference>
<comment type="subcellular location">
    <subcellularLocation>
        <location evidence="1">Cell membrane</location>
        <topology evidence="1">Multi-pass membrane protein</topology>
    </subcellularLocation>
</comment>
<dbReference type="OrthoDB" id="9793283at2"/>
<evidence type="ECO:0000256" key="2">
    <source>
        <dbReference type="ARBA" id="ARBA00022448"/>
    </source>
</evidence>
<evidence type="ECO:0000256" key="3">
    <source>
        <dbReference type="ARBA" id="ARBA00022475"/>
    </source>
</evidence>
<dbReference type="Proteomes" id="UP000005876">
    <property type="component" value="Chromosome"/>
</dbReference>
<evidence type="ECO:0000256" key="4">
    <source>
        <dbReference type="ARBA" id="ARBA00022692"/>
    </source>
</evidence>
<dbReference type="InterPro" id="IPR011701">
    <property type="entry name" value="MFS"/>
</dbReference>
<feature type="transmembrane region" description="Helical" evidence="7">
    <location>
        <begin position="90"/>
        <end position="116"/>
    </location>
</feature>
<feature type="transmembrane region" description="Helical" evidence="7">
    <location>
        <begin position="21"/>
        <end position="44"/>
    </location>
</feature>
<evidence type="ECO:0000256" key="6">
    <source>
        <dbReference type="ARBA" id="ARBA00023136"/>
    </source>
</evidence>
<dbReference type="Gene3D" id="1.20.1250.20">
    <property type="entry name" value="MFS general substrate transporter like domains"/>
    <property type="match status" value="1"/>
</dbReference>
<feature type="transmembrane region" description="Helical" evidence="7">
    <location>
        <begin position="367"/>
        <end position="388"/>
    </location>
</feature>
<evidence type="ECO:0000313" key="9">
    <source>
        <dbReference type="EMBL" id="AET61992.1"/>
    </source>
</evidence>
<protein>
    <recommendedName>
        <fullName evidence="8">Major facilitator superfamily (MFS) profile domain-containing protein</fullName>
    </recommendedName>
</protein>
<proteinExistence type="predicted"/>
<dbReference type="HOGENOM" id="CLU_001265_60_3_9"/>
<dbReference type="InterPro" id="IPR050171">
    <property type="entry name" value="MFS_Transporters"/>
</dbReference>
<feature type="transmembrane region" description="Helical" evidence="7">
    <location>
        <begin position="274"/>
        <end position="294"/>
    </location>
</feature>
<evidence type="ECO:0000259" key="8">
    <source>
        <dbReference type="PROSITE" id="PS50850"/>
    </source>
</evidence>
<name>G7VR93_PAETH</name>
<feature type="domain" description="Major facilitator superfamily (MFS) profile" evidence="8">
    <location>
        <begin position="1"/>
        <end position="420"/>
    </location>
</feature>
<sequence length="433" mass="48004">MILKGANMKFLRLHPNVKLRLVERFLTQLVTNSIFPFMGIYFSMEFGVKWAGILLAANVFLSFLAGFYGGYMSDLYGRKKVLVYSEYVRLASIIAMVVGSIEFFYSTLLVCIGMLVSSICAGLSNPAGSALIIDSSSSEERKYIYGLDYWLWNVSLLIGILLGGFLFEQFRMELFIALAFISFCSLLIVALFISESLSVIDPQIQKKSFWRSTAANYRVVLTNKVFIFFLLASLLDLSIELQSNNYTPIRLVQVIGHQTLFSVAGYSLKINGYNLFGILSIINTLSVILFGTLIAKLFKKTKDTKAVTVGILLYAAGYALIVIGKSPWFLFAVMLILSIGEVIYIPRKQALLADIMPSDKRGSYMAINSLTTRGAMMIGSLSVTFSAFVPSWIIGLEMFLLGVISVFLYIHVLALKQSSPAVQGMDKAVSAET</sequence>
<keyword evidence="5 7" id="KW-1133">Transmembrane helix</keyword>
<evidence type="ECO:0000256" key="7">
    <source>
        <dbReference type="SAM" id="Phobius"/>
    </source>
</evidence>
<dbReference type="SUPFAM" id="SSF103473">
    <property type="entry name" value="MFS general substrate transporter"/>
    <property type="match status" value="1"/>
</dbReference>
<reference evidence="10" key="1">
    <citation type="submission" date="2011-11" db="EMBL/GenBank/DDBJ databases">
        <title>Complete sequence of Paenibacillus terrae HPL-003.</title>
        <authorList>
            <person name="Shin S.H."/>
            <person name="Kim S."/>
            <person name="Kim J.Y."/>
        </authorList>
    </citation>
    <scope>NUCLEOTIDE SEQUENCE [LARGE SCALE GENOMIC DNA]</scope>
    <source>
        <strain evidence="10">HPL-003</strain>
    </source>
</reference>
<evidence type="ECO:0000256" key="1">
    <source>
        <dbReference type="ARBA" id="ARBA00004651"/>
    </source>
</evidence>
<dbReference type="InterPro" id="IPR020846">
    <property type="entry name" value="MFS_dom"/>
</dbReference>
<feature type="transmembrane region" description="Helical" evidence="7">
    <location>
        <begin position="306"/>
        <end position="323"/>
    </location>
</feature>
<feature type="transmembrane region" description="Helical" evidence="7">
    <location>
        <begin position="329"/>
        <end position="346"/>
    </location>
</feature>
<dbReference type="KEGG" id="pta:HPL003_26390"/>
<dbReference type="PANTHER" id="PTHR23517:SF3">
    <property type="entry name" value="INTEGRAL MEMBRANE TRANSPORT PROTEIN"/>
    <property type="match status" value="1"/>
</dbReference>
<dbReference type="RefSeq" id="WP_014282672.1">
    <property type="nucleotide sequence ID" value="NC_016641.1"/>
</dbReference>
<dbReference type="GO" id="GO:0022857">
    <property type="term" value="F:transmembrane transporter activity"/>
    <property type="evidence" value="ECO:0007669"/>
    <property type="project" value="InterPro"/>
</dbReference>
<feature type="transmembrane region" description="Helical" evidence="7">
    <location>
        <begin position="149"/>
        <end position="167"/>
    </location>
</feature>
<keyword evidence="3" id="KW-1003">Cell membrane</keyword>
<organism evidence="9 10">
    <name type="scientific">Paenibacillus terrae (strain HPL-003)</name>
    <dbReference type="NCBI Taxonomy" id="985665"/>
    <lineage>
        <taxon>Bacteria</taxon>
        <taxon>Bacillati</taxon>
        <taxon>Bacillota</taxon>
        <taxon>Bacilli</taxon>
        <taxon>Bacillales</taxon>
        <taxon>Paenibacillaceae</taxon>
        <taxon>Paenibacillus</taxon>
    </lineage>
</organism>
<dbReference type="Pfam" id="PF07690">
    <property type="entry name" value="MFS_1"/>
    <property type="match status" value="1"/>
</dbReference>
<dbReference type="PROSITE" id="PS00216">
    <property type="entry name" value="SUGAR_TRANSPORT_1"/>
    <property type="match status" value="1"/>
</dbReference>
<evidence type="ECO:0000313" key="10">
    <source>
        <dbReference type="Proteomes" id="UP000005876"/>
    </source>
</evidence>
<dbReference type="InterPro" id="IPR036259">
    <property type="entry name" value="MFS_trans_sf"/>
</dbReference>
<dbReference type="GO" id="GO:0005886">
    <property type="term" value="C:plasma membrane"/>
    <property type="evidence" value="ECO:0007669"/>
    <property type="project" value="UniProtKB-SubCell"/>
</dbReference>
<dbReference type="eggNOG" id="COG2271">
    <property type="taxonomic scope" value="Bacteria"/>
</dbReference>
<dbReference type="PROSITE" id="PS50850">
    <property type="entry name" value="MFS"/>
    <property type="match status" value="1"/>
</dbReference>
<evidence type="ECO:0000256" key="5">
    <source>
        <dbReference type="ARBA" id="ARBA00022989"/>
    </source>
</evidence>
<dbReference type="EMBL" id="CP003107">
    <property type="protein sequence ID" value="AET61992.1"/>
    <property type="molecule type" value="Genomic_DNA"/>
</dbReference>
<keyword evidence="2" id="KW-0813">Transport</keyword>
<accession>G7VR93</accession>